<evidence type="ECO:0000313" key="2">
    <source>
        <dbReference type="EMBL" id="VFK61518.1"/>
    </source>
</evidence>
<reference evidence="1" key="1">
    <citation type="submission" date="2019-02" db="EMBL/GenBank/DDBJ databases">
        <authorList>
            <person name="Gruber-Vodicka R. H."/>
            <person name="Seah K. B. B."/>
        </authorList>
    </citation>
    <scope>NUCLEOTIDE SEQUENCE</scope>
    <source>
        <strain evidence="2">BECK_BY2</strain>
        <strain evidence="1">BECK_BY3</strain>
    </source>
</reference>
<protein>
    <submittedName>
        <fullName evidence="1">Uncharacterized protein</fullName>
    </submittedName>
</protein>
<accession>A0A450ZN99</accession>
<name>A0A450ZN99_9GAMM</name>
<sequence length="55" mass="6365">MPALRAETVKEVSLAPRMSSVRIFVFPIHQENARIIRNLLDMLLSIFATYIYKSL</sequence>
<dbReference type="EMBL" id="CAADFV010000067">
    <property type="protein sequence ID" value="VFK61518.1"/>
    <property type="molecule type" value="Genomic_DNA"/>
</dbReference>
<gene>
    <name evidence="2" type="ORF">BECKTUN1418E_GA0071001_10679</name>
    <name evidence="1" type="ORF">BECKTUN1418F_GA0071002_106510</name>
</gene>
<evidence type="ECO:0000313" key="1">
    <source>
        <dbReference type="EMBL" id="VFK55207.1"/>
    </source>
</evidence>
<proteinExistence type="predicted"/>
<dbReference type="AlphaFoldDB" id="A0A450ZN99"/>
<dbReference type="EMBL" id="CAADFY010000065">
    <property type="protein sequence ID" value="VFK55207.1"/>
    <property type="molecule type" value="Genomic_DNA"/>
</dbReference>
<organism evidence="1">
    <name type="scientific">Candidatus Kentrum sp. TUN</name>
    <dbReference type="NCBI Taxonomy" id="2126343"/>
    <lineage>
        <taxon>Bacteria</taxon>
        <taxon>Pseudomonadati</taxon>
        <taxon>Pseudomonadota</taxon>
        <taxon>Gammaproteobacteria</taxon>
        <taxon>Candidatus Kentrum</taxon>
    </lineage>
</organism>